<name>A0AAV7QSC9_PLEWA</name>
<dbReference type="AlphaFoldDB" id="A0AAV7QSC9"/>
<comment type="caution">
    <text evidence="2">The sequence shown here is derived from an EMBL/GenBank/DDBJ whole genome shotgun (WGS) entry which is preliminary data.</text>
</comment>
<dbReference type="EMBL" id="JANPWB010000010">
    <property type="protein sequence ID" value="KAJ1141260.1"/>
    <property type="molecule type" value="Genomic_DNA"/>
</dbReference>
<protein>
    <submittedName>
        <fullName evidence="2">Uncharacterized protein</fullName>
    </submittedName>
</protein>
<accession>A0AAV7QSC9</accession>
<gene>
    <name evidence="2" type="ORF">NDU88_007594</name>
</gene>
<organism evidence="2 3">
    <name type="scientific">Pleurodeles waltl</name>
    <name type="common">Iberian ribbed newt</name>
    <dbReference type="NCBI Taxonomy" id="8319"/>
    <lineage>
        <taxon>Eukaryota</taxon>
        <taxon>Metazoa</taxon>
        <taxon>Chordata</taxon>
        <taxon>Craniata</taxon>
        <taxon>Vertebrata</taxon>
        <taxon>Euteleostomi</taxon>
        <taxon>Amphibia</taxon>
        <taxon>Batrachia</taxon>
        <taxon>Caudata</taxon>
        <taxon>Salamandroidea</taxon>
        <taxon>Salamandridae</taxon>
        <taxon>Pleurodelinae</taxon>
        <taxon>Pleurodeles</taxon>
    </lineage>
</organism>
<evidence type="ECO:0000313" key="2">
    <source>
        <dbReference type="EMBL" id="KAJ1141260.1"/>
    </source>
</evidence>
<feature type="compositionally biased region" description="Basic and acidic residues" evidence="1">
    <location>
        <begin position="111"/>
        <end position="130"/>
    </location>
</feature>
<evidence type="ECO:0000313" key="3">
    <source>
        <dbReference type="Proteomes" id="UP001066276"/>
    </source>
</evidence>
<reference evidence="2" key="1">
    <citation type="journal article" date="2022" name="bioRxiv">
        <title>Sequencing and chromosome-scale assembly of the giantPleurodeles waltlgenome.</title>
        <authorList>
            <person name="Brown T."/>
            <person name="Elewa A."/>
            <person name="Iarovenko S."/>
            <person name="Subramanian E."/>
            <person name="Araus A.J."/>
            <person name="Petzold A."/>
            <person name="Susuki M."/>
            <person name="Suzuki K.-i.T."/>
            <person name="Hayashi T."/>
            <person name="Toyoda A."/>
            <person name="Oliveira C."/>
            <person name="Osipova E."/>
            <person name="Leigh N.D."/>
            <person name="Simon A."/>
            <person name="Yun M.H."/>
        </authorList>
    </citation>
    <scope>NUCLEOTIDE SEQUENCE</scope>
    <source>
        <strain evidence="2">20211129_DDA</strain>
        <tissue evidence="2">Liver</tissue>
    </source>
</reference>
<feature type="compositionally biased region" description="Basic and acidic residues" evidence="1">
    <location>
        <begin position="84"/>
        <end position="96"/>
    </location>
</feature>
<feature type="compositionally biased region" description="Basic residues" evidence="1">
    <location>
        <begin position="173"/>
        <end position="187"/>
    </location>
</feature>
<feature type="region of interest" description="Disordered" evidence="1">
    <location>
        <begin position="45"/>
        <end position="200"/>
    </location>
</feature>
<dbReference type="Proteomes" id="UP001066276">
    <property type="component" value="Chromosome 6"/>
</dbReference>
<proteinExistence type="predicted"/>
<sequence length="200" mass="22681">MHYLIIRTIVHVQLANTELWLLLYVFELNWKPLVLYRRVPATQLQDAPTGPGKQSAGGAFPHPEVPSSDVDPGVEIKTPEEEEPARRAAEGEELTRTHGGKNNRTETPGEEGQRRTSNQRREDAEKERAAEAVSPRDSACHVPGGKLLSKRLKDHSPQIWTKPENQKEEIKQRNKKSKRRTGKKIKKGKIDSYAKTPQRN</sequence>
<keyword evidence="3" id="KW-1185">Reference proteome</keyword>
<evidence type="ECO:0000256" key="1">
    <source>
        <dbReference type="SAM" id="MobiDB-lite"/>
    </source>
</evidence>